<dbReference type="EMBL" id="CP001779">
    <property type="protein sequence ID" value="ACZ01825.1"/>
    <property type="molecule type" value="Genomic_DNA"/>
</dbReference>
<feature type="transmembrane region" description="Helical" evidence="4">
    <location>
        <begin position="335"/>
        <end position="355"/>
    </location>
</feature>
<evidence type="ECO:0000256" key="1">
    <source>
        <dbReference type="ARBA" id="ARBA00022692"/>
    </source>
</evidence>
<accession>D1AVR5</accession>
<feature type="transmembrane region" description="Helical" evidence="4">
    <location>
        <begin position="161"/>
        <end position="182"/>
    </location>
</feature>
<dbReference type="InterPro" id="IPR020846">
    <property type="entry name" value="MFS_dom"/>
</dbReference>
<evidence type="ECO:0000313" key="7">
    <source>
        <dbReference type="Proteomes" id="UP000002072"/>
    </source>
</evidence>
<dbReference type="Gene3D" id="1.20.1250.20">
    <property type="entry name" value="MFS general substrate transporter like domains"/>
    <property type="match status" value="2"/>
</dbReference>
<evidence type="ECO:0000256" key="3">
    <source>
        <dbReference type="ARBA" id="ARBA00023136"/>
    </source>
</evidence>
<feature type="transmembrane region" description="Helical" evidence="4">
    <location>
        <begin position="281"/>
        <end position="298"/>
    </location>
</feature>
<dbReference type="Pfam" id="PF13347">
    <property type="entry name" value="MFS_2"/>
    <property type="match status" value="1"/>
</dbReference>
<keyword evidence="7" id="KW-1185">Reference proteome</keyword>
<dbReference type="AlphaFoldDB" id="D1AVR5"/>
<dbReference type="KEGG" id="smf:Smon_1383"/>
<feature type="transmembrane region" description="Helical" evidence="4">
    <location>
        <begin position="244"/>
        <end position="261"/>
    </location>
</feature>
<dbReference type="InterPro" id="IPR036259">
    <property type="entry name" value="MFS_trans_sf"/>
</dbReference>
<evidence type="ECO:0000256" key="4">
    <source>
        <dbReference type="SAM" id="Phobius"/>
    </source>
</evidence>
<feature type="transmembrane region" description="Helical" evidence="4">
    <location>
        <begin position="115"/>
        <end position="140"/>
    </location>
</feature>
<evidence type="ECO:0000313" key="6">
    <source>
        <dbReference type="EMBL" id="ACZ01825.1"/>
    </source>
</evidence>
<feature type="transmembrane region" description="Helical" evidence="4">
    <location>
        <begin position="89"/>
        <end position="109"/>
    </location>
</feature>
<organism evidence="6 7">
    <name type="scientific">Streptobacillus moniliformis (strain ATCC 14647 / DSM 12112 / NCTC 10651 / 9901)</name>
    <dbReference type="NCBI Taxonomy" id="519441"/>
    <lineage>
        <taxon>Bacteria</taxon>
        <taxon>Fusobacteriati</taxon>
        <taxon>Fusobacteriota</taxon>
        <taxon>Fusobacteriia</taxon>
        <taxon>Fusobacteriales</taxon>
        <taxon>Leptotrichiaceae</taxon>
        <taxon>Streptobacillus</taxon>
    </lineage>
</organism>
<dbReference type="GeneID" id="29674295"/>
<protein>
    <submittedName>
        <fullName evidence="6">Major facilitator superfamily MFS_1</fullName>
    </submittedName>
</protein>
<feature type="transmembrane region" description="Helical" evidence="4">
    <location>
        <begin position="310"/>
        <end position="329"/>
    </location>
</feature>
<dbReference type="GO" id="GO:0008643">
    <property type="term" value="P:carbohydrate transport"/>
    <property type="evidence" value="ECO:0007669"/>
    <property type="project" value="InterPro"/>
</dbReference>
<sequence>MSKRLTKATYIFYGLGVAYFMLDQVFNQWIQYFYLPSEKAIADYGISVIMPPVYLAIAFVIMRFVDAIADPVVGYMSDNSTSSLGRRSFYMLIGIIPLALSMIAFFFPFNNGPLIATLYLAFVGSIYFIAYTLVGGPYNALIPDLASNKEERLNLSTIQSVFRLIFTAIPLIFSPIILSNMIKSGMSFIKAMRLMVTGFSVLSAIIVIISVMLLKENKVRHNNNNDVKKINFKEAFSYLKNKEIILYFIGFFFFFSGFNIIRNSVLYYVTVILGQSEKAASLPTTILFAMSALFFPVTQFLSKKFDYRKVMLFDLALIILGTLGLIFLGDKSKSIFFAMFLVVGAGVSGSAFIFPPAMLSEISIKLHEKYNVSVEGMMFGIQGLFLKLALLLQIVTTTLVLSIGGKGGATRLGVMITLAIAVVFLIISFVSYYLKKSEI</sequence>
<dbReference type="eggNOG" id="COG2211">
    <property type="taxonomic scope" value="Bacteria"/>
</dbReference>
<reference evidence="6 7" key="1">
    <citation type="journal article" date="2009" name="Stand. Genomic Sci.">
        <title>Complete genome sequence of Streptobacillus moniliformis type strain (9901T).</title>
        <authorList>
            <person name="Nolan M."/>
            <person name="Gronow S."/>
            <person name="Lapidus A."/>
            <person name="Ivanova N."/>
            <person name="Copeland A."/>
            <person name="Lucas S."/>
            <person name="Del Rio T.G."/>
            <person name="Chen F."/>
            <person name="Tice H."/>
            <person name="Pitluck S."/>
            <person name="Cheng J.F."/>
            <person name="Sims D."/>
            <person name="Meincke L."/>
            <person name="Bruce D."/>
            <person name="Goodwin L."/>
            <person name="Brettin T."/>
            <person name="Han C."/>
            <person name="Detter J.C."/>
            <person name="Ovchinikova G."/>
            <person name="Pati A."/>
            <person name="Mavromatis K."/>
            <person name="Mikhailova N."/>
            <person name="Chen A."/>
            <person name="Palaniappan K."/>
            <person name="Land M."/>
            <person name="Hauser L."/>
            <person name="Chang Y.J."/>
            <person name="Jeffries C.D."/>
            <person name="Rohde M."/>
            <person name="Sproer C."/>
            <person name="Goker M."/>
            <person name="Bristow J."/>
            <person name="Eisen J.A."/>
            <person name="Markowitz V."/>
            <person name="Hugenholtz P."/>
            <person name="Kyrpides N.C."/>
            <person name="Klenk H.P."/>
            <person name="Chain P."/>
        </authorList>
    </citation>
    <scope>NUCLEOTIDE SEQUENCE [LARGE SCALE GENOMIC DNA]</scope>
    <source>
        <strain evidence="7">ATCC 14647 / DSM 12112 / NCTC 10651 / 9901</strain>
    </source>
</reference>
<dbReference type="GO" id="GO:0015293">
    <property type="term" value="F:symporter activity"/>
    <property type="evidence" value="ECO:0007669"/>
    <property type="project" value="InterPro"/>
</dbReference>
<feature type="transmembrane region" description="Helical" evidence="4">
    <location>
        <begin position="54"/>
        <end position="77"/>
    </location>
</feature>
<dbReference type="PANTHER" id="PTHR11328:SF24">
    <property type="entry name" value="MAJOR FACILITATOR SUPERFAMILY (MFS) PROFILE DOMAIN-CONTAINING PROTEIN"/>
    <property type="match status" value="1"/>
</dbReference>
<dbReference type="Proteomes" id="UP000002072">
    <property type="component" value="Chromosome"/>
</dbReference>
<dbReference type="OrthoDB" id="9764596at2"/>
<keyword evidence="3 4" id="KW-0472">Membrane</keyword>
<dbReference type="SUPFAM" id="SSF103473">
    <property type="entry name" value="MFS general substrate transporter"/>
    <property type="match status" value="1"/>
</dbReference>
<evidence type="ECO:0000256" key="2">
    <source>
        <dbReference type="ARBA" id="ARBA00022989"/>
    </source>
</evidence>
<dbReference type="RefSeq" id="WP_012859371.1">
    <property type="nucleotide sequence ID" value="NC_013515.1"/>
</dbReference>
<evidence type="ECO:0000259" key="5">
    <source>
        <dbReference type="PROSITE" id="PS50850"/>
    </source>
</evidence>
<dbReference type="GO" id="GO:0005886">
    <property type="term" value="C:plasma membrane"/>
    <property type="evidence" value="ECO:0007669"/>
    <property type="project" value="TreeGrafter"/>
</dbReference>
<gene>
    <name evidence="6" type="ordered locus">Smon_1383</name>
</gene>
<feature type="transmembrane region" description="Helical" evidence="4">
    <location>
        <begin position="412"/>
        <end position="434"/>
    </location>
</feature>
<dbReference type="PROSITE" id="PS50850">
    <property type="entry name" value="MFS"/>
    <property type="match status" value="1"/>
</dbReference>
<feature type="domain" description="Major facilitator superfamily (MFS) profile" evidence="5">
    <location>
        <begin position="243"/>
        <end position="439"/>
    </location>
</feature>
<dbReference type="HOGENOM" id="CLU_027408_6_3_0"/>
<feature type="transmembrane region" description="Helical" evidence="4">
    <location>
        <begin position="376"/>
        <end position="400"/>
    </location>
</feature>
<feature type="transmembrane region" description="Helical" evidence="4">
    <location>
        <begin position="194"/>
        <end position="214"/>
    </location>
</feature>
<dbReference type="PANTHER" id="PTHR11328">
    <property type="entry name" value="MAJOR FACILITATOR SUPERFAMILY DOMAIN-CONTAINING PROTEIN"/>
    <property type="match status" value="1"/>
</dbReference>
<keyword evidence="1 4" id="KW-0812">Transmembrane</keyword>
<keyword evidence="2 4" id="KW-1133">Transmembrane helix</keyword>
<proteinExistence type="predicted"/>
<feature type="transmembrane region" description="Helical" evidence="4">
    <location>
        <begin position="12"/>
        <end position="34"/>
    </location>
</feature>
<dbReference type="InterPro" id="IPR039672">
    <property type="entry name" value="MFS_2"/>
</dbReference>
<name>D1AVR5_STRM9</name>
<dbReference type="STRING" id="519441.Smon_1383"/>